<keyword evidence="1 6" id="KW-0533">Nickel</keyword>
<name>A0A4R1K6Y7_9BACT</name>
<dbReference type="NCBIfam" id="NF001884">
    <property type="entry name" value="PRK00630.1"/>
    <property type="match status" value="1"/>
</dbReference>
<proteinExistence type="inferred from homology"/>
<dbReference type="NCBIfam" id="NF003381">
    <property type="entry name" value="PRK04460.1"/>
    <property type="match status" value="1"/>
</dbReference>
<gene>
    <name evidence="8" type="ORF">C8D98_2477</name>
</gene>
<dbReference type="GO" id="GO:0003677">
    <property type="term" value="F:DNA binding"/>
    <property type="evidence" value="ECO:0007669"/>
    <property type="project" value="UniProtKB-KW"/>
</dbReference>
<evidence type="ECO:0000313" key="9">
    <source>
        <dbReference type="Proteomes" id="UP000294614"/>
    </source>
</evidence>
<feature type="binding site" evidence="6">
    <location>
        <position position="97"/>
    </location>
    <ligand>
        <name>Ni(2+)</name>
        <dbReference type="ChEBI" id="CHEBI:49786"/>
    </ligand>
</feature>
<evidence type="ECO:0000256" key="3">
    <source>
        <dbReference type="ARBA" id="ARBA00023015"/>
    </source>
</evidence>
<dbReference type="Gene3D" id="3.30.70.1150">
    <property type="entry name" value="ACT-like. Chain A, domain 2"/>
    <property type="match status" value="1"/>
</dbReference>
<protein>
    <recommendedName>
        <fullName evidence="6">Putative nickel-responsive regulator</fullName>
    </recommendedName>
</protein>
<dbReference type="SUPFAM" id="SSF55021">
    <property type="entry name" value="ACT-like"/>
    <property type="match status" value="1"/>
</dbReference>
<feature type="binding site" evidence="6">
    <location>
        <position position="89"/>
    </location>
    <ligand>
        <name>Ni(2+)</name>
        <dbReference type="ChEBI" id="CHEBI:49786"/>
    </ligand>
</feature>
<dbReference type="GO" id="GO:0010045">
    <property type="term" value="P:response to nickel cation"/>
    <property type="evidence" value="ECO:0007669"/>
    <property type="project" value="InterPro"/>
</dbReference>
<comment type="cofactor">
    <cofactor evidence="6">
        <name>Ni(2+)</name>
        <dbReference type="ChEBI" id="CHEBI:49786"/>
    </cofactor>
    <text evidence="6">Binds 1 nickel ion per subunit.</text>
</comment>
<dbReference type="SUPFAM" id="SSF47598">
    <property type="entry name" value="Ribbon-helix-helix"/>
    <property type="match status" value="1"/>
</dbReference>
<dbReference type="InterPro" id="IPR010985">
    <property type="entry name" value="Ribbon_hlx_hlx"/>
</dbReference>
<accession>A0A4R1K6Y7</accession>
<evidence type="ECO:0000256" key="1">
    <source>
        <dbReference type="ARBA" id="ARBA00022596"/>
    </source>
</evidence>
<dbReference type="AlphaFoldDB" id="A0A4R1K6Y7"/>
<comment type="similarity">
    <text evidence="6">Belongs to the transcriptional regulatory CopG/NikR family.</text>
</comment>
<dbReference type="PANTHER" id="PTHR34719:SF2">
    <property type="entry name" value="NICKEL-RESPONSIVE REGULATOR"/>
    <property type="match status" value="1"/>
</dbReference>
<comment type="function">
    <text evidence="6">Transcriptional regulator.</text>
</comment>
<evidence type="ECO:0000256" key="5">
    <source>
        <dbReference type="ARBA" id="ARBA00023163"/>
    </source>
</evidence>
<feature type="binding site" evidence="6">
    <location>
        <position position="91"/>
    </location>
    <ligand>
        <name>Ni(2+)</name>
        <dbReference type="ChEBI" id="CHEBI:49786"/>
    </ligand>
</feature>
<dbReference type="NCBIfam" id="NF002815">
    <property type="entry name" value="PRK02967.1"/>
    <property type="match status" value="1"/>
</dbReference>
<dbReference type="RefSeq" id="WP_132874450.1">
    <property type="nucleotide sequence ID" value="NZ_JAJUHT010000008.1"/>
</dbReference>
<feature type="domain" description="Transcription factor NikR nickel binding C-terminal" evidence="7">
    <location>
        <begin position="55"/>
        <end position="129"/>
    </location>
</feature>
<evidence type="ECO:0000256" key="4">
    <source>
        <dbReference type="ARBA" id="ARBA00023125"/>
    </source>
</evidence>
<dbReference type="EMBL" id="SMGG01000006">
    <property type="protein sequence ID" value="TCK59543.1"/>
    <property type="molecule type" value="Genomic_DNA"/>
</dbReference>
<dbReference type="GO" id="GO:0003700">
    <property type="term" value="F:DNA-binding transcription factor activity"/>
    <property type="evidence" value="ECO:0007669"/>
    <property type="project" value="UniProtKB-UniRule"/>
</dbReference>
<dbReference type="InterPro" id="IPR022988">
    <property type="entry name" value="Ni_resp_reg_NikR"/>
</dbReference>
<reference evidence="8 9" key="1">
    <citation type="submission" date="2019-03" db="EMBL/GenBank/DDBJ databases">
        <title>Genomic Encyclopedia of Type Strains, Phase IV (KMG-IV): sequencing the most valuable type-strain genomes for metagenomic binning, comparative biology and taxonomic classification.</title>
        <authorList>
            <person name="Goeker M."/>
        </authorList>
    </citation>
    <scope>NUCLEOTIDE SEQUENCE [LARGE SCALE GENOMIC DNA]</scope>
    <source>
        <strain evidence="8 9">DSM 24984</strain>
    </source>
</reference>
<dbReference type="Proteomes" id="UP000294614">
    <property type="component" value="Unassembled WGS sequence"/>
</dbReference>
<dbReference type="CDD" id="cd22231">
    <property type="entry name" value="RHH_NikR_HicB-like"/>
    <property type="match status" value="1"/>
</dbReference>
<keyword evidence="4 6" id="KW-0238">DNA-binding</keyword>
<dbReference type="Gene3D" id="1.10.1220.10">
    <property type="entry name" value="Met repressor-like"/>
    <property type="match status" value="1"/>
</dbReference>
<evidence type="ECO:0000256" key="6">
    <source>
        <dbReference type="HAMAP-Rule" id="MF_00476"/>
    </source>
</evidence>
<dbReference type="PANTHER" id="PTHR34719">
    <property type="entry name" value="NICKEL-RESPONSIVE REGULATOR"/>
    <property type="match status" value="1"/>
</dbReference>
<comment type="caution">
    <text evidence="8">The sequence shown here is derived from an EMBL/GenBank/DDBJ whole genome shotgun (WGS) entry which is preliminary data.</text>
</comment>
<evidence type="ECO:0000259" key="7">
    <source>
        <dbReference type="Pfam" id="PF08753"/>
    </source>
</evidence>
<keyword evidence="2 6" id="KW-0479">Metal-binding</keyword>
<sequence>MSNVTRITVSIDEPLLEQFEKFLVDNGYPTRSEGVKSIMRKALIENEWQSGTEVAATVSLVYDHHKSGVMQKLVDIQHDFGELVVCTQHVHLDHHNCMEVLIVKGLASRIRDFHVALKSVKGLKHCTLSAATTGEDIH</sequence>
<dbReference type="InterPro" id="IPR045865">
    <property type="entry name" value="ACT-like_dom_sf"/>
</dbReference>
<dbReference type="OrthoDB" id="9806294at2"/>
<organism evidence="8 9">
    <name type="scientific">Seleniivibrio woodruffii</name>
    <dbReference type="NCBI Taxonomy" id="1078050"/>
    <lineage>
        <taxon>Bacteria</taxon>
        <taxon>Pseudomonadati</taxon>
        <taxon>Deferribacterota</taxon>
        <taxon>Deferribacteres</taxon>
        <taxon>Deferribacterales</taxon>
        <taxon>Geovibrionaceae</taxon>
        <taxon>Seleniivibrio</taxon>
    </lineage>
</organism>
<dbReference type="InterPro" id="IPR050192">
    <property type="entry name" value="CopG/NikR_regulator"/>
</dbReference>
<keyword evidence="3 6" id="KW-0805">Transcription regulation</keyword>
<dbReference type="NCBIfam" id="NF002169">
    <property type="entry name" value="PRK01002.1"/>
    <property type="match status" value="1"/>
</dbReference>
<dbReference type="InterPro" id="IPR027271">
    <property type="entry name" value="Acetolactate_synth/TF_NikR_C"/>
</dbReference>
<evidence type="ECO:0000313" key="8">
    <source>
        <dbReference type="EMBL" id="TCK59543.1"/>
    </source>
</evidence>
<evidence type="ECO:0000256" key="2">
    <source>
        <dbReference type="ARBA" id="ARBA00022723"/>
    </source>
</evidence>
<dbReference type="InterPro" id="IPR014864">
    <property type="entry name" value="TF_NikR_Ni-bd_C"/>
</dbReference>
<feature type="binding site" evidence="6">
    <location>
        <position position="78"/>
    </location>
    <ligand>
        <name>Ni(2+)</name>
        <dbReference type="ChEBI" id="CHEBI:49786"/>
    </ligand>
</feature>
<dbReference type="GO" id="GO:0016151">
    <property type="term" value="F:nickel cation binding"/>
    <property type="evidence" value="ECO:0007669"/>
    <property type="project" value="UniProtKB-UniRule"/>
</dbReference>
<dbReference type="InterPro" id="IPR013321">
    <property type="entry name" value="Arc_rbn_hlx_hlx"/>
</dbReference>
<keyword evidence="5 6" id="KW-0804">Transcription</keyword>
<dbReference type="HAMAP" id="MF_00476">
    <property type="entry name" value="NikR"/>
    <property type="match status" value="1"/>
</dbReference>
<dbReference type="Pfam" id="PF08753">
    <property type="entry name" value="NikR_C"/>
    <property type="match status" value="1"/>
</dbReference>
<keyword evidence="9" id="KW-1185">Reference proteome</keyword>